<evidence type="ECO:0000256" key="3">
    <source>
        <dbReference type="ARBA" id="ARBA00022801"/>
    </source>
</evidence>
<evidence type="ECO:0000259" key="6">
    <source>
        <dbReference type="Pfam" id="PF18089"/>
    </source>
</evidence>
<dbReference type="InterPro" id="IPR041526">
    <property type="entry name" value="DAPG_hydrolase"/>
</dbReference>
<evidence type="ECO:0000313" key="8">
    <source>
        <dbReference type="Proteomes" id="UP000054845"/>
    </source>
</evidence>
<feature type="domain" description="DAPG hydrolase PhiG" evidence="6">
    <location>
        <begin position="91"/>
        <end position="319"/>
    </location>
</feature>
<proteinExistence type="predicted"/>
<dbReference type="GO" id="GO:0046872">
    <property type="term" value="F:metal ion binding"/>
    <property type="evidence" value="ECO:0007669"/>
    <property type="project" value="UniProtKB-KW"/>
</dbReference>
<keyword evidence="2" id="KW-0479">Metal-binding</keyword>
<dbReference type="Proteomes" id="UP000054845">
    <property type="component" value="Unassembled WGS sequence"/>
</dbReference>
<evidence type="ECO:0000256" key="1">
    <source>
        <dbReference type="ARBA" id="ARBA00001947"/>
    </source>
</evidence>
<feature type="chain" id="PRO_5006059458" description="DAPG hydrolase PhiG domain-containing protein" evidence="5">
    <location>
        <begin position="26"/>
        <end position="331"/>
    </location>
</feature>
<dbReference type="Pfam" id="PF18089">
    <property type="entry name" value="DAPG_hydrolase"/>
    <property type="match status" value="1"/>
</dbReference>
<comment type="cofactor">
    <cofactor evidence="1">
        <name>Zn(2+)</name>
        <dbReference type="ChEBI" id="CHEBI:29105"/>
    </cofactor>
</comment>
<dbReference type="AlphaFoldDB" id="A0A0P1BFG9"/>
<evidence type="ECO:0000256" key="4">
    <source>
        <dbReference type="ARBA" id="ARBA00022833"/>
    </source>
</evidence>
<dbReference type="OrthoDB" id="3335931at2759"/>
<sequence length="331" mass="36956">MSDTMKFVVASIIAAALGIASTTHGAPTLPTTGPLPNSYYSLQYQDNLVKNQRNIAGQPFAKYFRPDLFLYKEAIDAGKQSLNCNTQALKQDLSDIRRLQTPITNELPGESGWCSYPDGGGYVASKTYWPGVTGEMITWWFWWHSAASVRYSLWHPWGHVSIDSTYKDRLDNPNLLNQQKYIGAVHHINEIIGDQLLPIDIHFKNVSDIGLDPTQLKPNGIVASASGEIYAQGTPLKIANMYHFWHEVPGGLILRSRYFLGNNVQVQIPILGQFLPINQIAALLGIKNIIAVRPLSLQQFFHDSQEMTHLASILPDLFKEYGQLNKSGGTF</sequence>
<protein>
    <recommendedName>
        <fullName evidence="6">DAPG hydrolase PhiG domain-containing protein</fullName>
    </recommendedName>
</protein>
<feature type="signal peptide" evidence="5">
    <location>
        <begin position="1"/>
        <end position="25"/>
    </location>
</feature>
<evidence type="ECO:0000256" key="5">
    <source>
        <dbReference type="SAM" id="SignalP"/>
    </source>
</evidence>
<dbReference type="EMBL" id="CCYA01000247">
    <property type="protein sequence ID" value="CEH14679.1"/>
    <property type="molecule type" value="Genomic_DNA"/>
</dbReference>
<accession>A0A0P1BFG9</accession>
<organism evidence="7 8">
    <name type="scientific">Ceraceosorus bombacis</name>
    <dbReference type="NCBI Taxonomy" id="401625"/>
    <lineage>
        <taxon>Eukaryota</taxon>
        <taxon>Fungi</taxon>
        <taxon>Dikarya</taxon>
        <taxon>Basidiomycota</taxon>
        <taxon>Ustilaginomycotina</taxon>
        <taxon>Exobasidiomycetes</taxon>
        <taxon>Ceraceosorales</taxon>
        <taxon>Ceraceosoraceae</taxon>
        <taxon>Ceraceosorus</taxon>
    </lineage>
</organism>
<keyword evidence="8" id="KW-1185">Reference proteome</keyword>
<keyword evidence="5" id="KW-0732">Signal</keyword>
<reference evidence="7 8" key="1">
    <citation type="submission" date="2014-09" db="EMBL/GenBank/DDBJ databases">
        <authorList>
            <person name="Magalhaes I.L.F."/>
            <person name="Oliveira U."/>
            <person name="Santos F.R."/>
            <person name="Vidigal T.H.D.A."/>
            <person name="Brescovit A.D."/>
            <person name="Santos A.J."/>
        </authorList>
    </citation>
    <scope>NUCLEOTIDE SEQUENCE [LARGE SCALE GENOMIC DNA]</scope>
</reference>
<evidence type="ECO:0000313" key="7">
    <source>
        <dbReference type="EMBL" id="CEH14679.1"/>
    </source>
</evidence>
<evidence type="ECO:0000256" key="2">
    <source>
        <dbReference type="ARBA" id="ARBA00022723"/>
    </source>
</evidence>
<name>A0A0P1BFG9_9BASI</name>
<keyword evidence="4" id="KW-0862">Zinc</keyword>
<keyword evidence="3" id="KW-0378">Hydrolase</keyword>
<dbReference type="GO" id="GO:0016787">
    <property type="term" value="F:hydrolase activity"/>
    <property type="evidence" value="ECO:0007669"/>
    <property type="project" value="UniProtKB-KW"/>
</dbReference>